<evidence type="ECO:0000313" key="4">
    <source>
        <dbReference type="Proteomes" id="UP000249610"/>
    </source>
</evidence>
<dbReference type="OrthoDB" id="9802987at2"/>
<keyword evidence="4" id="KW-1185">Reference proteome</keyword>
<dbReference type="Pfam" id="PF04572">
    <property type="entry name" value="Gb3_synth"/>
    <property type="match status" value="1"/>
</dbReference>
<accession>A0A327P016</accession>
<protein>
    <submittedName>
        <fullName evidence="3">Alpha 1,4-glycosyltransferase</fullName>
    </submittedName>
</protein>
<dbReference type="PANTHER" id="PTHR32385">
    <property type="entry name" value="MANNOSYL PHOSPHORYLINOSITOL CERAMIDE SYNTHASE"/>
    <property type="match status" value="1"/>
</dbReference>
<dbReference type="GO" id="GO:0051999">
    <property type="term" value="P:mannosyl-inositol phosphorylceramide biosynthetic process"/>
    <property type="evidence" value="ECO:0007669"/>
    <property type="project" value="TreeGrafter"/>
</dbReference>
<evidence type="ECO:0000313" key="3">
    <source>
        <dbReference type="EMBL" id="RAI85588.1"/>
    </source>
</evidence>
<organism evidence="3 4">
    <name type="scientific">Algoriphagus yeomjeoni</name>
    <dbReference type="NCBI Taxonomy" id="291403"/>
    <lineage>
        <taxon>Bacteria</taxon>
        <taxon>Pseudomonadati</taxon>
        <taxon>Bacteroidota</taxon>
        <taxon>Cytophagia</taxon>
        <taxon>Cytophagales</taxon>
        <taxon>Cyclobacteriaceae</taxon>
        <taxon>Algoriphagus</taxon>
    </lineage>
</organism>
<comment type="caution">
    <text evidence="3">The sequence shown here is derived from an EMBL/GenBank/DDBJ whole genome shotgun (WGS) entry which is preliminary data.</text>
</comment>
<gene>
    <name evidence="3" type="ORF">LV83_03668</name>
</gene>
<proteinExistence type="predicted"/>
<dbReference type="InterPro" id="IPR007652">
    <property type="entry name" value="A1-4-GlycosylTfrase_dom"/>
</dbReference>
<dbReference type="InterPro" id="IPR029044">
    <property type="entry name" value="Nucleotide-diphossugar_trans"/>
</dbReference>
<dbReference type="AlphaFoldDB" id="A0A327P016"/>
<evidence type="ECO:0000256" key="1">
    <source>
        <dbReference type="ARBA" id="ARBA00022679"/>
    </source>
</evidence>
<feature type="domain" description="Alpha 1,4-glycosyltransferase" evidence="2">
    <location>
        <begin position="159"/>
        <end position="215"/>
    </location>
</feature>
<dbReference type="EMBL" id="QLLK01000013">
    <property type="protein sequence ID" value="RAI85588.1"/>
    <property type="molecule type" value="Genomic_DNA"/>
</dbReference>
<dbReference type="Proteomes" id="UP000249610">
    <property type="component" value="Unassembled WGS sequence"/>
</dbReference>
<dbReference type="PANTHER" id="PTHR32385:SF15">
    <property type="entry name" value="INOSITOL PHOSPHOCERAMIDE MANNOSYLTRANSFERASE 1"/>
    <property type="match status" value="1"/>
</dbReference>
<dbReference type="RefSeq" id="WP_111612988.1">
    <property type="nucleotide sequence ID" value="NZ_QLLK01000013.1"/>
</dbReference>
<name>A0A327P016_9BACT</name>
<reference evidence="3 4" key="1">
    <citation type="submission" date="2018-06" db="EMBL/GenBank/DDBJ databases">
        <title>Genomic Encyclopedia of Archaeal and Bacterial Type Strains, Phase II (KMG-II): from individual species to whole genera.</title>
        <authorList>
            <person name="Goeker M."/>
        </authorList>
    </citation>
    <scope>NUCLEOTIDE SEQUENCE [LARGE SCALE GENOMIC DNA]</scope>
    <source>
        <strain evidence="3 4">DSM 23446</strain>
    </source>
</reference>
<dbReference type="Gene3D" id="3.90.550.20">
    <property type="match status" value="1"/>
</dbReference>
<dbReference type="GO" id="GO:0016020">
    <property type="term" value="C:membrane"/>
    <property type="evidence" value="ECO:0007669"/>
    <property type="project" value="GOC"/>
</dbReference>
<sequence length="258" mass="30650">MKTNIPQIIHHCWFGNNPIGEFERSCIDSWSKALPNILIKLWSQDSLNINQYPFAKQALENGKYAFVSDVIRLHVLYEHGGIYLDTDILILKDFSELLKQDFFVGEYSHGRLNAAVIGAKAKHPLIGKMLDYYRTLDFDVFKPLTIPEVFDMFVWDYPQEGIIIYPPEYFYPLPMEQKEDDYTQFLTNNSYCVHLWNHSWKDEFVLMKANQFLQSLSLAGRNIYRYPKTYRNRSYLLRYFKAFKAHSKRYLHQLIFPS</sequence>
<dbReference type="InterPro" id="IPR051706">
    <property type="entry name" value="Glycosyltransferase_domain"/>
</dbReference>
<dbReference type="Pfam" id="PF04488">
    <property type="entry name" value="Gly_transf_sug"/>
    <property type="match status" value="1"/>
</dbReference>
<dbReference type="GO" id="GO:0000030">
    <property type="term" value="F:mannosyltransferase activity"/>
    <property type="evidence" value="ECO:0007669"/>
    <property type="project" value="TreeGrafter"/>
</dbReference>
<dbReference type="SUPFAM" id="SSF53448">
    <property type="entry name" value="Nucleotide-diphospho-sugar transferases"/>
    <property type="match status" value="1"/>
</dbReference>
<keyword evidence="1 3" id="KW-0808">Transferase</keyword>
<dbReference type="InterPro" id="IPR007577">
    <property type="entry name" value="GlycoTrfase_DXD_sugar-bd_CS"/>
</dbReference>
<evidence type="ECO:0000259" key="2">
    <source>
        <dbReference type="Pfam" id="PF04572"/>
    </source>
</evidence>